<evidence type="ECO:0000313" key="14">
    <source>
        <dbReference type="Proteomes" id="UP001190640"/>
    </source>
</evidence>
<feature type="transmembrane region" description="Helical" evidence="13">
    <location>
        <begin position="129"/>
        <end position="150"/>
    </location>
</feature>
<feature type="transmembrane region" description="Helical" evidence="13">
    <location>
        <begin position="52"/>
        <end position="73"/>
    </location>
</feature>
<dbReference type="GO" id="GO:0004930">
    <property type="term" value="F:G protein-coupled receptor activity"/>
    <property type="evidence" value="ECO:0007669"/>
    <property type="project" value="UniProtKB-KW"/>
</dbReference>
<evidence type="ECO:0000256" key="12">
    <source>
        <dbReference type="RuleBase" id="RU004424"/>
    </source>
</evidence>
<evidence type="ECO:0000256" key="6">
    <source>
        <dbReference type="ARBA" id="ARBA00022989"/>
    </source>
</evidence>
<feature type="transmembrane region" description="Helical" evidence="13">
    <location>
        <begin position="85"/>
        <end position="109"/>
    </location>
</feature>
<keyword evidence="5 12" id="KW-0812">Transmembrane</keyword>
<dbReference type="Pfam" id="PF05296">
    <property type="entry name" value="TAS2R"/>
    <property type="match status" value="1"/>
</dbReference>
<dbReference type="PANTHER" id="PTHR11394">
    <property type="entry name" value="TASTE RECEPTOR TYPE 2"/>
    <property type="match status" value="1"/>
</dbReference>
<evidence type="ECO:0000256" key="13">
    <source>
        <dbReference type="SAM" id="Phobius"/>
    </source>
</evidence>
<evidence type="ECO:0000256" key="7">
    <source>
        <dbReference type="ARBA" id="ARBA00023040"/>
    </source>
</evidence>
<dbReference type="GO" id="GO:0033038">
    <property type="term" value="F:bitter taste receptor activity"/>
    <property type="evidence" value="ECO:0007669"/>
    <property type="project" value="InterPro"/>
</dbReference>
<sequence length="301" mass="33405">MLVLDLLNVFCLIVIASVTAIGVIGNGFIILANGLDWIQSKTMSPSDMILTALSLSRLLFLGLTLGIHCLFLLDVDNPQCFPDTLLLIWAFVNAVSLWMSACLAIFYCVKLVSFSRVFFVKIKLQISRLVPWLLLGSVLGPMIISVPIFFLRKCKPYCDETKVLQGNNNRTCSGNLISGLLYTAGNFPSFIIVLASSVLLIWSLRRHAQKMRQNTGSIKDSRMDVHIKAIKTLVSFVILFSASFVALVSLAVFTIPWTIVLCTIVVTAYNSGHTIILMAMNPKLKELLKRCLQDTIGRCLR</sequence>
<dbReference type="SUPFAM" id="SSF81321">
    <property type="entry name" value="Family A G protein-coupled receptor-like"/>
    <property type="match status" value="1"/>
</dbReference>
<dbReference type="RefSeq" id="XP_054830461.1">
    <property type="nucleotide sequence ID" value="XM_054974486.1"/>
</dbReference>
<feature type="transmembrane region" description="Helical" evidence="13">
    <location>
        <begin position="6"/>
        <end position="31"/>
    </location>
</feature>
<dbReference type="Gene3D" id="1.20.1070.10">
    <property type="entry name" value="Rhodopsin 7-helix transmembrane proteins"/>
    <property type="match status" value="1"/>
</dbReference>
<keyword evidence="14" id="KW-1185">Reference proteome</keyword>
<evidence type="ECO:0000256" key="8">
    <source>
        <dbReference type="ARBA" id="ARBA00023136"/>
    </source>
</evidence>
<keyword evidence="3 12" id="KW-0919">Taste</keyword>
<evidence type="ECO:0000256" key="1">
    <source>
        <dbReference type="ARBA" id="ARBA00004141"/>
    </source>
</evidence>
<evidence type="ECO:0000256" key="11">
    <source>
        <dbReference type="RuleBase" id="RU004423"/>
    </source>
</evidence>
<dbReference type="Proteomes" id="UP001190640">
    <property type="component" value="Chromosome 3"/>
</dbReference>
<keyword evidence="10 12" id="KW-0807">Transducer</keyword>
<dbReference type="AlphaFoldDB" id="A0AA97KU36"/>
<feature type="transmembrane region" description="Helical" evidence="13">
    <location>
        <begin position="229"/>
        <end position="251"/>
    </location>
</feature>
<evidence type="ECO:0000256" key="3">
    <source>
        <dbReference type="ARBA" id="ARBA00022480"/>
    </source>
</evidence>
<evidence type="ECO:0000256" key="2">
    <source>
        <dbReference type="ARBA" id="ARBA00007376"/>
    </source>
</evidence>
<reference evidence="15" key="1">
    <citation type="submission" date="2025-08" db="UniProtKB">
        <authorList>
            <consortium name="RefSeq"/>
        </authorList>
    </citation>
    <scope>IDENTIFICATION</scope>
    <source>
        <tissue evidence="15">Blood</tissue>
    </source>
</reference>
<evidence type="ECO:0000256" key="9">
    <source>
        <dbReference type="ARBA" id="ARBA00023170"/>
    </source>
</evidence>
<protein>
    <recommendedName>
        <fullName evidence="12">Taste receptor type 2</fullName>
    </recommendedName>
</protein>
<evidence type="ECO:0000256" key="5">
    <source>
        <dbReference type="ARBA" id="ARBA00022692"/>
    </source>
</evidence>
<accession>A0AA97KU36</accession>
<keyword evidence="7 12" id="KW-0297">G-protein coupled receptor</keyword>
<gene>
    <name evidence="15" type="primary">LOC129326331</name>
</gene>
<dbReference type="GeneID" id="129326331"/>
<evidence type="ECO:0000313" key="15">
    <source>
        <dbReference type="RefSeq" id="XP_054830461.1"/>
    </source>
</evidence>
<dbReference type="GO" id="GO:0016020">
    <property type="term" value="C:membrane"/>
    <property type="evidence" value="ECO:0007669"/>
    <property type="project" value="UniProtKB-SubCell"/>
</dbReference>
<comment type="subcellular location">
    <subcellularLocation>
        <location evidence="1 12">Membrane</location>
        <topology evidence="1 12">Multi-pass membrane protein</topology>
    </subcellularLocation>
</comment>
<keyword evidence="4 12" id="KW-0716">Sensory transduction</keyword>
<dbReference type="KEGG" id="emc:129326331"/>
<keyword evidence="8 12" id="KW-0472">Membrane</keyword>
<keyword evidence="6 13" id="KW-1133">Transmembrane helix</keyword>
<evidence type="ECO:0000256" key="10">
    <source>
        <dbReference type="ARBA" id="ARBA00023224"/>
    </source>
</evidence>
<dbReference type="PANTHER" id="PTHR11394:SF47">
    <property type="entry name" value="TASTE RECEPTOR TYPE 2 MEMBER 40"/>
    <property type="match status" value="1"/>
</dbReference>
<feature type="transmembrane region" description="Helical" evidence="13">
    <location>
        <begin position="187"/>
        <end position="204"/>
    </location>
</feature>
<keyword evidence="9 12" id="KW-0675">Receptor</keyword>
<proteinExistence type="inferred from homology"/>
<evidence type="ECO:0000256" key="4">
    <source>
        <dbReference type="ARBA" id="ARBA00022606"/>
    </source>
</evidence>
<dbReference type="FunFam" id="1.20.1070.10:FF:000055">
    <property type="entry name" value="Taste receptor type 2"/>
    <property type="match status" value="1"/>
</dbReference>
<name>A0AA97KU36_EUBMA</name>
<comment type="similarity">
    <text evidence="2 11">Belongs to the G-protein coupled receptor T2R family.</text>
</comment>
<dbReference type="InterPro" id="IPR007960">
    <property type="entry name" value="TAS2R"/>
</dbReference>
<feature type="transmembrane region" description="Helical" evidence="13">
    <location>
        <begin position="257"/>
        <end position="280"/>
    </location>
</feature>
<organism evidence="14 15">
    <name type="scientific">Eublepharis macularius</name>
    <name type="common">Leopard gecko</name>
    <name type="synonym">Cyrtodactylus macularius</name>
    <dbReference type="NCBI Taxonomy" id="481883"/>
    <lineage>
        <taxon>Eukaryota</taxon>
        <taxon>Metazoa</taxon>
        <taxon>Chordata</taxon>
        <taxon>Craniata</taxon>
        <taxon>Vertebrata</taxon>
        <taxon>Euteleostomi</taxon>
        <taxon>Lepidosauria</taxon>
        <taxon>Squamata</taxon>
        <taxon>Bifurcata</taxon>
        <taxon>Gekkota</taxon>
        <taxon>Eublepharidae</taxon>
        <taxon>Eublepharinae</taxon>
        <taxon>Eublepharis</taxon>
    </lineage>
</organism>